<dbReference type="InterPro" id="IPR025419">
    <property type="entry name" value="DUF4142"/>
</dbReference>
<dbReference type="Pfam" id="PF13628">
    <property type="entry name" value="DUF4142"/>
    <property type="match status" value="1"/>
</dbReference>
<evidence type="ECO:0000313" key="2">
    <source>
        <dbReference type="EMBL" id="MBW6393238.1"/>
    </source>
</evidence>
<organism evidence="2 3">
    <name type="scientific">Billgrantia antri</name>
    <dbReference type="NCBI Taxonomy" id="2846777"/>
    <lineage>
        <taxon>Bacteria</taxon>
        <taxon>Pseudomonadati</taxon>
        <taxon>Pseudomonadota</taxon>
        <taxon>Gammaproteobacteria</taxon>
        <taxon>Oceanospirillales</taxon>
        <taxon>Halomonadaceae</taxon>
        <taxon>Billgrantia</taxon>
    </lineage>
</organism>
<dbReference type="EMBL" id="JAHYCA010000008">
    <property type="protein sequence ID" value="MBW6393238.1"/>
    <property type="molecule type" value="Genomic_DNA"/>
</dbReference>
<proteinExistence type="predicted"/>
<reference evidence="2 3" key="1">
    <citation type="submission" date="2021-07" db="EMBL/GenBank/DDBJ databases">
        <authorList>
            <person name="So Y."/>
        </authorList>
    </citation>
    <scope>NUCLEOTIDE SEQUENCE [LARGE SCALE GENOMIC DNA]</scope>
    <source>
        <strain evidence="2 3">Y3S6</strain>
    </source>
</reference>
<dbReference type="Proteomes" id="UP000769617">
    <property type="component" value="Unassembled WGS sequence"/>
</dbReference>
<feature type="domain" description="DUF4142" evidence="1">
    <location>
        <begin position="37"/>
        <end position="140"/>
    </location>
</feature>
<sequence length="168" mass="18864">MKIFLSKESIILGVVLVCLLAGMALAQESDDREAIQASLRALHQHQADLAELAEERAEGDEVVQLANTLRRDHAILDEWLAEASEDGDTPHDEHALHDRDAFEALGELEGEAFDETFLSYQMELHVAAIEYLEQNRPQGDGQLDEFNNHLLVTHETLLVNRELIDSLL</sequence>
<keyword evidence="3" id="KW-1185">Reference proteome</keyword>
<dbReference type="PANTHER" id="PTHR38593:SF1">
    <property type="entry name" value="BLR2558 PROTEIN"/>
    <property type="match status" value="1"/>
</dbReference>
<dbReference type="PANTHER" id="PTHR38593">
    <property type="entry name" value="BLR2558 PROTEIN"/>
    <property type="match status" value="1"/>
</dbReference>
<dbReference type="RefSeq" id="WP_219793460.1">
    <property type="nucleotide sequence ID" value="NZ_JAHYCA010000008.1"/>
</dbReference>
<accession>A0ABS6ZT24</accession>
<dbReference type="InterPro" id="IPR012347">
    <property type="entry name" value="Ferritin-like"/>
</dbReference>
<name>A0ABS6ZT24_9GAMM</name>
<evidence type="ECO:0000313" key="3">
    <source>
        <dbReference type="Proteomes" id="UP000769617"/>
    </source>
</evidence>
<dbReference type="Gene3D" id="1.20.1260.10">
    <property type="match status" value="1"/>
</dbReference>
<comment type="caution">
    <text evidence="2">The sequence shown here is derived from an EMBL/GenBank/DDBJ whole genome shotgun (WGS) entry which is preliminary data.</text>
</comment>
<gene>
    <name evidence="2" type="ORF">KPL81_18975</name>
</gene>
<evidence type="ECO:0000259" key="1">
    <source>
        <dbReference type="Pfam" id="PF13628"/>
    </source>
</evidence>
<protein>
    <submittedName>
        <fullName evidence="2">DUF4142 domain-containing protein</fullName>
    </submittedName>
</protein>